<proteinExistence type="predicted"/>
<dbReference type="AlphaFoldDB" id="A0AAV7HGH7"/>
<name>A0AAV7HGH7_DENCH</name>
<accession>A0AAV7HGH7</accession>
<comment type="caution">
    <text evidence="1">The sequence shown here is derived from an EMBL/GenBank/DDBJ whole genome shotgun (WGS) entry which is preliminary data.</text>
</comment>
<evidence type="ECO:0000313" key="2">
    <source>
        <dbReference type="Proteomes" id="UP000775213"/>
    </source>
</evidence>
<organism evidence="1 2">
    <name type="scientific">Dendrobium chrysotoxum</name>
    <name type="common">Orchid</name>
    <dbReference type="NCBI Taxonomy" id="161865"/>
    <lineage>
        <taxon>Eukaryota</taxon>
        <taxon>Viridiplantae</taxon>
        <taxon>Streptophyta</taxon>
        <taxon>Embryophyta</taxon>
        <taxon>Tracheophyta</taxon>
        <taxon>Spermatophyta</taxon>
        <taxon>Magnoliopsida</taxon>
        <taxon>Liliopsida</taxon>
        <taxon>Asparagales</taxon>
        <taxon>Orchidaceae</taxon>
        <taxon>Epidendroideae</taxon>
        <taxon>Malaxideae</taxon>
        <taxon>Dendrobiinae</taxon>
        <taxon>Dendrobium</taxon>
    </lineage>
</organism>
<keyword evidence="2" id="KW-1185">Reference proteome</keyword>
<sequence>MDEQLSIKSPTSRKLKWQIAANGKLLLLLGNFISLINMPQLKWLKSKFNGNDKYHAFPLLEELHITKLKALKDWFEVGVVVEDGGLFPCLIELVLRDYLILKELPSLPSKLKTLEIYKIGWTTLNFCSNSDYIPLEIIQIQGRTCQGS</sequence>
<reference evidence="1 2" key="1">
    <citation type="journal article" date="2021" name="Hortic Res">
        <title>Chromosome-scale assembly of the Dendrobium chrysotoxum genome enhances the understanding of orchid evolution.</title>
        <authorList>
            <person name="Zhang Y."/>
            <person name="Zhang G.Q."/>
            <person name="Zhang D."/>
            <person name="Liu X.D."/>
            <person name="Xu X.Y."/>
            <person name="Sun W.H."/>
            <person name="Yu X."/>
            <person name="Zhu X."/>
            <person name="Wang Z.W."/>
            <person name="Zhao X."/>
            <person name="Zhong W.Y."/>
            <person name="Chen H."/>
            <person name="Yin W.L."/>
            <person name="Huang T."/>
            <person name="Niu S.C."/>
            <person name="Liu Z.J."/>
        </authorList>
    </citation>
    <scope>NUCLEOTIDE SEQUENCE [LARGE SCALE GENOMIC DNA]</scope>
    <source>
        <strain evidence="1">Lindl</strain>
    </source>
</reference>
<protein>
    <submittedName>
        <fullName evidence="1">Uncharacterized protein</fullName>
    </submittedName>
</protein>
<gene>
    <name evidence="1" type="ORF">IEQ34_004422</name>
</gene>
<dbReference type="Proteomes" id="UP000775213">
    <property type="component" value="Unassembled WGS sequence"/>
</dbReference>
<dbReference type="EMBL" id="JAGFBR010000005">
    <property type="protein sequence ID" value="KAH0467184.1"/>
    <property type="molecule type" value="Genomic_DNA"/>
</dbReference>
<evidence type="ECO:0000313" key="1">
    <source>
        <dbReference type="EMBL" id="KAH0467184.1"/>
    </source>
</evidence>